<protein>
    <recommendedName>
        <fullName evidence="3 8">Mediator of RNA polymerase II transcription subunit 4</fullName>
    </recommendedName>
    <alternativeName>
        <fullName evidence="7 8">Mediator complex subunit 4</fullName>
    </alternativeName>
</protein>
<name>A0A095C518_CRYD2</name>
<reference evidence="11 12" key="2">
    <citation type="journal article" date="2018" name="Proc. Natl. Acad. Sci.">
        <title>RNAi is a critical determinant of centromere evolution in closely related fungi.</title>
        <authorList>
            <person name="Yadav V."/>
            <person name="Sun S."/>
            <person name="Billmyre R.B."/>
            <person name="Thimmappa B.C."/>
            <person name="Shea T."/>
            <person name="Lintner R."/>
            <person name="Bakkeren G."/>
            <person name="Cuomo C.A."/>
            <person name="Heitman J."/>
            <person name="Sanyal K."/>
        </authorList>
    </citation>
    <scope>NUCLEOTIDE SEQUENCE [LARGE SCALE GENOMIC DNA]</scope>
    <source>
        <strain evidence="11 12">R265</strain>
    </source>
</reference>
<sequence>MAQTTPRSHPPPYSLLQNLTTQSLLLSHLFTLIASPPNPNTSTQTQLTQVYSALQLSTLDLSGIVREVGQHQEAYRRLVEKKKEVAGLEMRVRGLVKRLEEGRKELEGMIDQGEKSLEDIEKSEREPVPAKTLMAHAQSLSKHSSAPVSSLLAPVDKAQYAPWPTEMSMRMGLLFQLEGSMSGMGERGVVGEEQKAPKKVEGRREHVEHEESGRRYDPNAVFQLDLNSDDSDED</sequence>
<keyword evidence="8" id="KW-0010">Activator</keyword>
<dbReference type="InterPro" id="IPR019258">
    <property type="entry name" value="Mediator_Med4"/>
</dbReference>
<feature type="region of interest" description="Disordered" evidence="10">
    <location>
        <begin position="185"/>
        <end position="234"/>
    </location>
</feature>
<evidence type="ECO:0000256" key="10">
    <source>
        <dbReference type="SAM" id="MobiDB-lite"/>
    </source>
</evidence>
<comment type="subcellular location">
    <subcellularLocation>
        <location evidence="1 8">Nucleus</location>
    </subcellularLocation>
</comment>
<evidence type="ECO:0000256" key="3">
    <source>
        <dbReference type="ARBA" id="ARBA00020629"/>
    </source>
</evidence>
<evidence type="ECO:0000256" key="1">
    <source>
        <dbReference type="ARBA" id="ARBA00004123"/>
    </source>
</evidence>
<evidence type="ECO:0000256" key="2">
    <source>
        <dbReference type="ARBA" id="ARBA00009626"/>
    </source>
</evidence>
<organism evidence="11 12">
    <name type="scientific">Cryptococcus deuterogattii (strain R265)</name>
    <name type="common">Cryptococcus gattii VGII (strain R265)</name>
    <dbReference type="NCBI Taxonomy" id="294750"/>
    <lineage>
        <taxon>Eukaryota</taxon>
        <taxon>Fungi</taxon>
        <taxon>Dikarya</taxon>
        <taxon>Basidiomycota</taxon>
        <taxon>Agaricomycotina</taxon>
        <taxon>Tremellomycetes</taxon>
        <taxon>Tremellales</taxon>
        <taxon>Cryptococcaceae</taxon>
        <taxon>Cryptococcus</taxon>
        <taxon>Cryptococcus gattii species complex</taxon>
    </lineage>
</organism>
<feature type="compositionally biased region" description="Basic and acidic residues" evidence="10">
    <location>
        <begin position="189"/>
        <end position="217"/>
    </location>
</feature>
<dbReference type="GO" id="GO:0003712">
    <property type="term" value="F:transcription coregulator activity"/>
    <property type="evidence" value="ECO:0007669"/>
    <property type="project" value="InterPro"/>
</dbReference>
<dbReference type="HOGENOM" id="CLU_1200540_0_0_1"/>
<evidence type="ECO:0000256" key="7">
    <source>
        <dbReference type="ARBA" id="ARBA00031257"/>
    </source>
</evidence>
<accession>A0A095C518</accession>
<dbReference type="GO" id="GO:0006357">
    <property type="term" value="P:regulation of transcription by RNA polymerase II"/>
    <property type="evidence" value="ECO:0007669"/>
    <property type="project" value="InterPro"/>
</dbReference>
<comment type="subunit">
    <text evidence="8">Component of the Mediator complex.</text>
</comment>
<dbReference type="STRING" id="294750.A0A095C518"/>
<feature type="coiled-coil region" evidence="9">
    <location>
        <begin position="71"/>
        <end position="123"/>
    </location>
</feature>
<gene>
    <name evidence="8" type="primary">MED4</name>
    <name evidence="11" type="ORF">CNBG_1738</name>
</gene>
<evidence type="ECO:0000256" key="4">
    <source>
        <dbReference type="ARBA" id="ARBA00023015"/>
    </source>
</evidence>
<dbReference type="OrthoDB" id="1929813at2759"/>
<dbReference type="AlphaFoldDB" id="A0A095C518"/>
<dbReference type="OMA" id="ICMELAN"/>
<dbReference type="GO" id="GO:0070847">
    <property type="term" value="C:core mediator complex"/>
    <property type="evidence" value="ECO:0007669"/>
    <property type="project" value="TreeGrafter"/>
</dbReference>
<reference evidence="11 12" key="1">
    <citation type="journal article" date="2011" name="MBio">
        <title>Genome variation in Cryptococcus gattii, an emerging pathogen of immunocompetent hosts.</title>
        <authorList>
            <person name="D'Souza C.A."/>
            <person name="Kronstad J.W."/>
            <person name="Taylor G."/>
            <person name="Warren R."/>
            <person name="Yuen M."/>
            <person name="Hu G."/>
            <person name="Jung W.H."/>
            <person name="Sham A."/>
            <person name="Kidd S.E."/>
            <person name="Tangen K."/>
            <person name="Lee N."/>
            <person name="Zeilmaker T."/>
            <person name="Sawkins J."/>
            <person name="McVicker G."/>
            <person name="Shah S."/>
            <person name="Gnerre S."/>
            <person name="Griggs A."/>
            <person name="Zeng Q."/>
            <person name="Bartlett K."/>
            <person name="Li W."/>
            <person name="Wang X."/>
            <person name="Heitman J."/>
            <person name="Stajich J.E."/>
            <person name="Fraser J.A."/>
            <person name="Meyer W."/>
            <person name="Carter D."/>
            <person name="Schein J."/>
            <person name="Krzywinski M."/>
            <person name="Kwon-Chung K.J."/>
            <person name="Varma A."/>
            <person name="Wang J."/>
            <person name="Brunham R."/>
            <person name="Fyfe M."/>
            <person name="Ouellette B.F."/>
            <person name="Siddiqui A."/>
            <person name="Marra M."/>
            <person name="Jones S."/>
            <person name="Holt R."/>
            <person name="Birren B.W."/>
            <person name="Galagan J.E."/>
            <person name="Cuomo C.A."/>
        </authorList>
    </citation>
    <scope>NUCLEOTIDE SEQUENCE [LARGE SCALE GENOMIC DNA]</scope>
    <source>
        <strain evidence="11 12">R265</strain>
    </source>
</reference>
<evidence type="ECO:0000313" key="11">
    <source>
        <dbReference type="EMBL" id="KGB75900.1"/>
    </source>
</evidence>
<dbReference type="GO" id="GO:0016592">
    <property type="term" value="C:mediator complex"/>
    <property type="evidence" value="ECO:0007669"/>
    <property type="project" value="InterPro"/>
</dbReference>
<proteinExistence type="inferred from homology"/>
<comment type="similarity">
    <text evidence="2 8">Belongs to the Mediator complex subunit 4 family.</text>
</comment>
<keyword evidence="6 8" id="KW-0539">Nucleus</keyword>
<evidence type="ECO:0000256" key="6">
    <source>
        <dbReference type="ARBA" id="ARBA00023242"/>
    </source>
</evidence>
<dbReference type="EMBL" id="CP025763">
    <property type="protein sequence ID" value="KGB75900.1"/>
    <property type="molecule type" value="Genomic_DNA"/>
</dbReference>
<evidence type="ECO:0000256" key="5">
    <source>
        <dbReference type="ARBA" id="ARBA00023163"/>
    </source>
</evidence>
<evidence type="ECO:0000256" key="8">
    <source>
        <dbReference type="RuleBase" id="RU364141"/>
    </source>
</evidence>
<keyword evidence="5 8" id="KW-0804">Transcription</keyword>
<evidence type="ECO:0000256" key="9">
    <source>
        <dbReference type="SAM" id="Coils"/>
    </source>
</evidence>
<dbReference type="PANTHER" id="PTHR13208:SF2">
    <property type="entry name" value="MEDIATOR OF RNA POLYMERASE II TRANSCRIPTION SUBUNIT 4"/>
    <property type="match status" value="1"/>
</dbReference>
<keyword evidence="9" id="KW-0175">Coiled coil</keyword>
<evidence type="ECO:0000313" key="12">
    <source>
        <dbReference type="Proteomes" id="UP000029445"/>
    </source>
</evidence>
<dbReference type="PANTHER" id="PTHR13208">
    <property type="entry name" value="MEDIATOR OF RNA POLYMERASE II TRANSCRIPTION SUBUNIT 4"/>
    <property type="match status" value="1"/>
</dbReference>
<dbReference type="Proteomes" id="UP000029445">
    <property type="component" value="Chromosome 5"/>
</dbReference>
<keyword evidence="12" id="KW-1185">Reference proteome</keyword>
<comment type="function">
    <text evidence="8">Component of the Mediator complex, a coactivator involved in the regulated transcription of nearly all RNA polymerase II-dependent genes. Mediator functions as a bridge to convey information from gene-specific regulatory proteins to the basal RNA polymerase II transcription machinery. Mediator is recruited to promoters by direct interactions with regulatory proteins and serves as a scaffold for the assembly of a functional preinitiation complex with RNA polymerase II and the general transcription factors.</text>
</comment>
<keyword evidence="4 8" id="KW-0805">Transcription regulation</keyword>
<dbReference type="Pfam" id="PF10018">
    <property type="entry name" value="Med4"/>
    <property type="match status" value="1"/>
</dbReference>
<dbReference type="VEuPathDB" id="FungiDB:CNBG_1738"/>